<dbReference type="AlphaFoldDB" id="A0A2J6RZQ8"/>
<feature type="region of interest" description="Disordered" evidence="1">
    <location>
        <begin position="72"/>
        <end position="114"/>
    </location>
</feature>
<dbReference type="OrthoDB" id="3565064at2759"/>
<feature type="compositionally biased region" description="Polar residues" evidence="1">
    <location>
        <begin position="473"/>
        <end position="482"/>
    </location>
</feature>
<evidence type="ECO:0000313" key="2">
    <source>
        <dbReference type="EMBL" id="PMD43990.1"/>
    </source>
</evidence>
<organism evidence="2 3">
    <name type="scientific">Hyaloscypha variabilis (strain UAMH 11265 / GT02V1 / F)</name>
    <name type="common">Meliniomyces variabilis</name>
    <dbReference type="NCBI Taxonomy" id="1149755"/>
    <lineage>
        <taxon>Eukaryota</taxon>
        <taxon>Fungi</taxon>
        <taxon>Dikarya</taxon>
        <taxon>Ascomycota</taxon>
        <taxon>Pezizomycotina</taxon>
        <taxon>Leotiomycetes</taxon>
        <taxon>Helotiales</taxon>
        <taxon>Hyaloscyphaceae</taxon>
        <taxon>Hyaloscypha</taxon>
        <taxon>Hyaloscypha variabilis</taxon>
    </lineage>
</organism>
<feature type="compositionally biased region" description="Basic and acidic residues" evidence="1">
    <location>
        <begin position="768"/>
        <end position="781"/>
    </location>
</feature>
<dbReference type="EMBL" id="KZ613941">
    <property type="protein sequence ID" value="PMD43990.1"/>
    <property type="molecule type" value="Genomic_DNA"/>
</dbReference>
<protein>
    <submittedName>
        <fullName evidence="2">Uncharacterized protein</fullName>
    </submittedName>
</protein>
<evidence type="ECO:0000256" key="1">
    <source>
        <dbReference type="SAM" id="MobiDB-lite"/>
    </source>
</evidence>
<gene>
    <name evidence="2" type="ORF">L207DRAFT_563060</name>
</gene>
<feature type="region of interest" description="Disordered" evidence="1">
    <location>
        <begin position="295"/>
        <end position="614"/>
    </location>
</feature>
<reference evidence="2 3" key="1">
    <citation type="submission" date="2016-04" db="EMBL/GenBank/DDBJ databases">
        <title>A degradative enzymes factory behind the ericoid mycorrhizal symbiosis.</title>
        <authorList>
            <consortium name="DOE Joint Genome Institute"/>
            <person name="Martino E."/>
            <person name="Morin E."/>
            <person name="Grelet G."/>
            <person name="Kuo A."/>
            <person name="Kohler A."/>
            <person name="Daghino S."/>
            <person name="Barry K."/>
            <person name="Choi C."/>
            <person name="Cichocki N."/>
            <person name="Clum A."/>
            <person name="Copeland A."/>
            <person name="Hainaut M."/>
            <person name="Haridas S."/>
            <person name="Labutti K."/>
            <person name="Lindquist E."/>
            <person name="Lipzen A."/>
            <person name="Khouja H.-R."/>
            <person name="Murat C."/>
            <person name="Ohm R."/>
            <person name="Olson A."/>
            <person name="Spatafora J."/>
            <person name="Veneault-Fourrey C."/>
            <person name="Henrissat B."/>
            <person name="Grigoriev I."/>
            <person name="Martin F."/>
            <person name="Perotto S."/>
        </authorList>
    </citation>
    <scope>NUCLEOTIDE SEQUENCE [LARGE SCALE GENOMIC DNA]</scope>
    <source>
        <strain evidence="2 3">F</strain>
    </source>
</reference>
<feature type="compositionally biased region" description="Polar residues" evidence="1">
    <location>
        <begin position="380"/>
        <end position="389"/>
    </location>
</feature>
<sequence length="781" mass="85373">MCSQSRSGEDGGVKFASDYSHPTANLRGGSNNRKKWWRNAFMSGGESDVSDDSSDFERSPFRHLRRYLRCPLGTDSNETRDLSDVSLPRIEPPDLRSSRDSPSVEQHEQPTDARIPSEVKRVASIGFRNGSPNDAAMGQKILSNKRRATRAQVPSKQMYSSRTFRVPYIFEFVPFPGHTCKGRGTTQLETVVINVDSNSQLNRSFSELSELEKGDWTSCQTLAKDQESQSSHLINCDSVHQKQSRSALTSFPQEELLLFWTPLVHDSWKGSVELEEDSIRRFGASTRKKVRDIFDSDPDAAAPAPPPATALNEPGPGGLSSSDTLKGDVDPKDSLEIQPTASPKNLFPSHDTPGELNNDTCPPTKGAPEPTHHRHLAPASSRSSANYQNRDLDGQKDDEARKNTASKKASHAASTNENEMPPPAFDSKKGKEAHKQSPPNQDPVQIEAKNKRTIQKAASDGQKIKGMVLPTLPVSSSISVLQEPNPLKLPTPPPSTARNLPASSVSSFTDNPAQPAAGSVDAPPVPAIGVIPPTPPAANNSARQGDVLWNPTASSASSRASSSDKQREKGTQQSKTHAQAGGPTIPEFPPASTRTSAHRRASSSSGGASKNVSFAEESSLLEEIPNYYQSSASDRPPSRSGSNAGSLRGIIKQQPKHMQSLAVADTPVVYLVISERATTEDCGPWEQVVHRTEGVYFSKEDANNKVVSMYNERWEDVAKYATLSAPTRQGSPFYRWETPKMVQGRYIRVLVEQHSVKAVSNEPKVWPKRPENRRLDCPTKR</sequence>
<feature type="region of interest" description="Disordered" evidence="1">
    <location>
        <begin position="1"/>
        <end position="32"/>
    </location>
</feature>
<feature type="compositionally biased region" description="Basic and acidic residues" evidence="1">
    <location>
        <begin position="390"/>
        <end position="402"/>
    </location>
</feature>
<feature type="compositionally biased region" description="Basic and acidic residues" evidence="1">
    <location>
        <begin position="105"/>
        <end position="114"/>
    </location>
</feature>
<feature type="region of interest" description="Disordered" evidence="1">
    <location>
        <begin position="761"/>
        <end position="781"/>
    </location>
</feature>
<feature type="compositionally biased region" description="Polar residues" evidence="1">
    <location>
        <begin position="496"/>
        <end position="512"/>
    </location>
</feature>
<proteinExistence type="predicted"/>
<feature type="compositionally biased region" description="Polar residues" evidence="1">
    <location>
        <begin position="20"/>
        <end position="31"/>
    </location>
</feature>
<dbReference type="Proteomes" id="UP000235786">
    <property type="component" value="Unassembled WGS sequence"/>
</dbReference>
<feature type="compositionally biased region" description="Basic and acidic residues" evidence="1">
    <location>
        <begin position="325"/>
        <end position="335"/>
    </location>
</feature>
<feature type="compositionally biased region" description="Basic and acidic residues" evidence="1">
    <location>
        <begin position="426"/>
        <end position="435"/>
    </location>
</feature>
<accession>A0A2J6RZQ8</accession>
<name>A0A2J6RZQ8_HYAVF</name>
<evidence type="ECO:0000313" key="3">
    <source>
        <dbReference type="Proteomes" id="UP000235786"/>
    </source>
</evidence>
<keyword evidence="3" id="KW-1185">Reference proteome</keyword>